<dbReference type="Proteomes" id="UP000321424">
    <property type="component" value="Unassembled WGS sequence"/>
</dbReference>
<evidence type="ECO:0000256" key="2">
    <source>
        <dbReference type="ARBA" id="ARBA00023125"/>
    </source>
</evidence>
<dbReference type="PROSITE" id="PS51898">
    <property type="entry name" value="TYR_RECOMBINASE"/>
    <property type="match status" value="1"/>
</dbReference>
<dbReference type="GO" id="GO:0003677">
    <property type="term" value="F:DNA binding"/>
    <property type="evidence" value="ECO:0007669"/>
    <property type="project" value="UniProtKB-KW"/>
</dbReference>
<dbReference type="OrthoDB" id="1822491at2"/>
<evidence type="ECO:0000256" key="4">
    <source>
        <dbReference type="SAM" id="MobiDB-lite"/>
    </source>
</evidence>
<evidence type="ECO:0000256" key="3">
    <source>
        <dbReference type="ARBA" id="ARBA00023172"/>
    </source>
</evidence>
<dbReference type="Pfam" id="PF00589">
    <property type="entry name" value="Phage_integrase"/>
    <property type="match status" value="1"/>
</dbReference>
<organism evidence="6 7">
    <name type="scientific">Nocardia ninae NBRC 108245</name>
    <dbReference type="NCBI Taxonomy" id="1210091"/>
    <lineage>
        <taxon>Bacteria</taxon>
        <taxon>Bacillati</taxon>
        <taxon>Actinomycetota</taxon>
        <taxon>Actinomycetes</taxon>
        <taxon>Mycobacteriales</taxon>
        <taxon>Nocardiaceae</taxon>
        <taxon>Nocardia</taxon>
    </lineage>
</organism>
<proteinExistence type="inferred from homology"/>
<evidence type="ECO:0000313" key="6">
    <source>
        <dbReference type="EMBL" id="GEM41927.1"/>
    </source>
</evidence>
<feature type="region of interest" description="Disordered" evidence="4">
    <location>
        <begin position="1"/>
        <end position="31"/>
    </location>
</feature>
<gene>
    <name evidence="6" type="ORF">NN4_64460</name>
</gene>
<feature type="domain" description="Tyr recombinase" evidence="5">
    <location>
        <begin position="165"/>
        <end position="373"/>
    </location>
</feature>
<dbReference type="SUPFAM" id="SSF56349">
    <property type="entry name" value="DNA breaking-rejoining enzymes"/>
    <property type="match status" value="1"/>
</dbReference>
<dbReference type="InterPro" id="IPR002104">
    <property type="entry name" value="Integrase_catalytic"/>
</dbReference>
<dbReference type="InterPro" id="IPR013762">
    <property type="entry name" value="Integrase-like_cat_sf"/>
</dbReference>
<dbReference type="InterPro" id="IPR050090">
    <property type="entry name" value="Tyrosine_recombinase_XerCD"/>
</dbReference>
<dbReference type="Gene3D" id="1.10.443.10">
    <property type="entry name" value="Intergrase catalytic core"/>
    <property type="match status" value="1"/>
</dbReference>
<keyword evidence="3" id="KW-0233">DNA recombination</keyword>
<sequence length="397" mass="45048">MPSTEQLPSGKHRGIYRDGAGKRAYVPGTFPTQQEAYRKAIAAEEKAKTEGPRRESEYAKAVKWGDIRDDWRKARRVSAGTARRDDSRISNHLEPRWNEENVRKISTPDIQRWVDDDLIIKAGLSASSVAKCVHNLSSSMAYCVEKGIRDDNPCKGVILPDIHPLLPKFIEDDAHHAVRRTLPQEYQDVVDVLDDTGMRPGEAAALHAEDIDRKNRIVYINWSYDPSTQTIQELKDDECRAVPYGNRAAAVFDRRLSENGYGEPPTMVTYIQRSRRVETGLILRQPNGRPYSDSELRKSLRASARIAYVGKGRERRNVGRMTPYMWRHRYAKRMLLGGLSIDELSKLMGHSSIDTTKKWYGHLAEKSWSLVRAILNDRQDTTGHCPSCTCAERSAAA</sequence>
<keyword evidence="2" id="KW-0238">DNA-binding</keyword>
<reference evidence="6 7" key="1">
    <citation type="submission" date="2019-07" db="EMBL/GenBank/DDBJ databases">
        <title>Whole genome shotgun sequence of Nocardia ninae NBRC 108245.</title>
        <authorList>
            <person name="Hosoyama A."/>
            <person name="Uohara A."/>
            <person name="Ohji S."/>
            <person name="Ichikawa N."/>
        </authorList>
    </citation>
    <scope>NUCLEOTIDE SEQUENCE [LARGE SCALE GENOMIC DNA]</scope>
    <source>
        <strain evidence="6 7">NBRC 108245</strain>
    </source>
</reference>
<dbReference type="InterPro" id="IPR011010">
    <property type="entry name" value="DNA_brk_join_enz"/>
</dbReference>
<dbReference type="PANTHER" id="PTHR30349">
    <property type="entry name" value="PHAGE INTEGRASE-RELATED"/>
    <property type="match status" value="1"/>
</dbReference>
<evidence type="ECO:0000313" key="7">
    <source>
        <dbReference type="Proteomes" id="UP000321424"/>
    </source>
</evidence>
<comment type="similarity">
    <text evidence="1">Belongs to the 'phage' integrase family.</text>
</comment>
<dbReference type="GO" id="GO:0006310">
    <property type="term" value="P:DNA recombination"/>
    <property type="evidence" value="ECO:0007669"/>
    <property type="project" value="UniProtKB-KW"/>
</dbReference>
<comment type="caution">
    <text evidence="6">The sequence shown here is derived from an EMBL/GenBank/DDBJ whole genome shotgun (WGS) entry which is preliminary data.</text>
</comment>
<dbReference type="InterPro" id="IPR010998">
    <property type="entry name" value="Integrase_recombinase_N"/>
</dbReference>
<dbReference type="CDD" id="cd00397">
    <property type="entry name" value="DNA_BRE_C"/>
    <property type="match status" value="1"/>
</dbReference>
<dbReference type="Gene3D" id="1.10.150.130">
    <property type="match status" value="1"/>
</dbReference>
<protein>
    <recommendedName>
        <fullName evidence="5">Tyr recombinase domain-containing protein</fullName>
    </recommendedName>
</protein>
<keyword evidence="7" id="KW-1185">Reference proteome</keyword>
<evidence type="ECO:0000256" key="1">
    <source>
        <dbReference type="ARBA" id="ARBA00008857"/>
    </source>
</evidence>
<name>A0A511MP63_9NOCA</name>
<evidence type="ECO:0000259" key="5">
    <source>
        <dbReference type="PROSITE" id="PS51898"/>
    </source>
</evidence>
<dbReference type="PANTHER" id="PTHR30349:SF64">
    <property type="entry name" value="PROPHAGE INTEGRASE INTD-RELATED"/>
    <property type="match status" value="1"/>
</dbReference>
<dbReference type="EMBL" id="BJXA01000060">
    <property type="protein sequence ID" value="GEM41927.1"/>
    <property type="molecule type" value="Genomic_DNA"/>
</dbReference>
<dbReference type="RefSeq" id="WP_147139174.1">
    <property type="nucleotide sequence ID" value="NZ_BJXA01000060.1"/>
</dbReference>
<dbReference type="GO" id="GO:0015074">
    <property type="term" value="P:DNA integration"/>
    <property type="evidence" value="ECO:0007669"/>
    <property type="project" value="InterPro"/>
</dbReference>
<dbReference type="AlphaFoldDB" id="A0A511MP63"/>
<accession>A0A511MP63</accession>